<gene>
    <name evidence="1" type="ORF">GSTENG00022315001</name>
</gene>
<evidence type="ECO:0000313" key="1">
    <source>
        <dbReference type="EMBL" id="CAG03041.1"/>
    </source>
</evidence>
<proteinExistence type="predicted"/>
<dbReference type="AlphaFoldDB" id="Q4S8J1"/>
<name>Q4S8J1_TETNG</name>
<dbReference type="EMBL" id="CAAE01014705">
    <property type="protein sequence ID" value="CAG03041.1"/>
    <property type="molecule type" value="Genomic_DNA"/>
</dbReference>
<dbReference type="KEGG" id="tng:GSTEN00022315G001"/>
<reference evidence="1" key="2">
    <citation type="submission" date="2004-02" db="EMBL/GenBank/DDBJ databases">
        <authorList>
            <consortium name="Genoscope"/>
            <consortium name="Whitehead Institute Centre for Genome Research"/>
        </authorList>
    </citation>
    <scope>NUCLEOTIDE SEQUENCE</scope>
</reference>
<reference evidence="1" key="1">
    <citation type="journal article" date="2004" name="Nature">
        <title>Genome duplication in the teleost fish Tetraodon nigroviridis reveals the early vertebrate proto-karyotype.</title>
        <authorList>
            <person name="Jaillon O."/>
            <person name="Aury J.-M."/>
            <person name="Brunet F."/>
            <person name="Petit J.-L."/>
            <person name="Stange-Thomann N."/>
            <person name="Mauceli E."/>
            <person name="Bouneau L."/>
            <person name="Fischer C."/>
            <person name="Ozouf-Costaz C."/>
            <person name="Bernot A."/>
            <person name="Nicaud S."/>
            <person name="Jaffe D."/>
            <person name="Fisher S."/>
            <person name="Lutfalla G."/>
            <person name="Dossat C."/>
            <person name="Segurens B."/>
            <person name="Dasilva C."/>
            <person name="Salanoubat M."/>
            <person name="Levy M."/>
            <person name="Boudet N."/>
            <person name="Castellano S."/>
            <person name="Anthouard V."/>
            <person name="Jubin C."/>
            <person name="Castelli V."/>
            <person name="Katinka M."/>
            <person name="Vacherie B."/>
            <person name="Biemont C."/>
            <person name="Skalli Z."/>
            <person name="Cattolico L."/>
            <person name="Poulain J."/>
            <person name="De Berardinis V."/>
            <person name="Cruaud C."/>
            <person name="Duprat S."/>
            <person name="Brottier P."/>
            <person name="Coutanceau J.-P."/>
            <person name="Gouzy J."/>
            <person name="Parra G."/>
            <person name="Lardier G."/>
            <person name="Chapple C."/>
            <person name="McKernan K.J."/>
            <person name="McEwan P."/>
            <person name="Bosak S."/>
            <person name="Kellis M."/>
            <person name="Volff J.-N."/>
            <person name="Guigo R."/>
            <person name="Zody M.C."/>
            <person name="Mesirov J."/>
            <person name="Lindblad-Toh K."/>
            <person name="Birren B."/>
            <person name="Nusbaum C."/>
            <person name="Kahn D."/>
            <person name="Robinson-Rechavi M."/>
            <person name="Laudet V."/>
            <person name="Schachter V."/>
            <person name="Quetier F."/>
            <person name="Saurin W."/>
            <person name="Scarpelli C."/>
            <person name="Wincker P."/>
            <person name="Lander E.S."/>
            <person name="Weissenbach J."/>
            <person name="Roest Crollius H."/>
        </authorList>
    </citation>
    <scope>NUCLEOTIDE SEQUENCE [LARGE SCALE GENOMIC DNA]</scope>
</reference>
<sequence>MLWYLLWARKQPDMSPHQDHHAGGAAATSKTVGTERWCLCSGLMWFFSRSSGPRPL</sequence>
<organism evidence="1">
    <name type="scientific">Tetraodon nigroviridis</name>
    <name type="common">Spotted green pufferfish</name>
    <name type="synonym">Chelonodon nigroviridis</name>
    <dbReference type="NCBI Taxonomy" id="99883"/>
    <lineage>
        <taxon>Eukaryota</taxon>
        <taxon>Metazoa</taxon>
        <taxon>Chordata</taxon>
        <taxon>Craniata</taxon>
        <taxon>Vertebrata</taxon>
        <taxon>Euteleostomi</taxon>
        <taxon>Actinopterygii</taxon>
        <taxon>Neopterygii</taxon>
        <taxon>Teleostei</taxon>
        <taxon>Neoteleostei</taxon>
        <taxon>Acanthomorphata</taxon>
        <taxon>Eupercaria</taxon>
        <taxon>Tetraodontiformes</taxon>
        <taxon>Tetradontoidea</taxon>
        <taxon>Tetraodontidae</taxon>
        <taxon>Tetraodon</taxon>
    </lineage>
</organism>
<comment type="caution">
    <text evidence="1">The sequence shown here is derived from an EMBL/GenBank/DDBJ whole genome shotgun (WGS) entry which is preliminary data.</text>
</comment>
<protein>
    <submittedName>
        <fullName evidence="1">(spotted green pufferfish) hypothetical protein</fullName>
    </submittedName>
</protein>
<accession>Q4S8J1</accession>